<evidence type="ECO:0000313" key="1">
    <source>
        <dbReference type="EMBL" id="CAH0515807.1"/>
    </source>
</evidence>
<accession>A0ABN8CRQ4</accession>
<evidence type="ECO:0000313" key="2">
    <source>
        <dbReference type="Proteomes" id="UP001158986"/>
    </source>
</evidence>
<dbReference type="EMBL" id="CAKLCB010000140">
    <property type="protein sequence ID" value="CAH0515807.1"/>
    <property type="molecule type" value="Genomic_DNA"/>
</dbReference>
<dbReference type="Proteomes" id="UP001158986">
    <property type="component" value="Unassembled WGS sequence"/>
</dbReference>
<proteinExistence type="predicted"/>
<name>A0ABN8CRQ4_9STRA</name>
<comment type="caution">
    <text evidence="1">The sequence shown here is derived from an EMBL/GenBank/DDBJ whole genome shotgun (WGS) entry which is preliminary data.</text>
</comment>
<organism evidence="1 2">
    <name type="scientific">Peronospora belbahrii</name>
    <dbReference type="NCBI Taxonomy" id="622444"/>
    <lineage>
        <taxon>Eukaryota</taxon>
        <taxon>Sar</taxon>
        <taxon>Stramenopiles</taxon>
        <taxon>Oomycota</taxon>
        <taxon>Peronosporomycetes</taxon>
        <taxon>Peronosporales</taxon>
        <taxon>Peronosporaceae</taxon>
        <taxon>Peronospora</taxon>
    </lineage>
</organism>
<sequence>MHMRVRHAFHCKKIGKHNCDLGMCDKRKKRRSNRPLNFSNHAVVSKARVNMLNKYFSYEYRLMGSHISVEQLIKVHRLELFESS</sequence>
<keyword evidence="2" id="KW-1185">Reference proteome</keyword>
<reference evidence="1 2" key="1">
    <citation type="submission" date="2021-11" db="EMBL/GenBank/DDBJ databases">
        <authorList>
            <person name="Islam A."/>
            <person name="Islam S."/>
            <person name="Flora M.S."/>
            <person name="Rahman M."/>
            <person name="Ziaur R.M."/>
            <person name="Epstein J.H."/>
            <person name="Hassan M."/>
            <person name="Klassen M."/>
            <person name="Woodard K."/>
            <person name="Webb A."/>
            <person name="Webby R.J."/>
            <person name="El Zowalaty M.E."/>
        </authorList>
    </citation>
    <scope>NUCLEOTIDE SEQUENCE [LARGE SCALE GENOMIC DNA]</scope>
    <source>
        <strain evidence="1">Pbs1</strain>
    </source>
</reference>
<gene>
    <name evidence="1" type="ORF">PBS001_LOCUS2503</name>
</gene>
<protein>
    <submittedName>
        <fullName evidence="1">Uncharacterized protein</fullName>
    </submittedName>
</protein>